<feature type="region of interest" description="Disordered" evidence="1">
    <location>
        <begin position="766"/>
        <end position="921"/>
    </location>
</feature>
<organism evidence="2 3">
    <name type="scientific">Bicyclus anynana</name>
    <name type="common">Squinting bush brown butterfly</name>
    <dbReference type="NCBI Taxonomy" id="110368"/>
    <lineage>
        <taxon>Eukaryota</taxon>
        <taxon>Metazoa</taxon>
        <taxon>Ecdysozoa</taxon>
        <taxon>Arthropoda</taxon>
        <taxon>Hexapoda</taxon>
        <taxon>Insecta</taxon>
        <taxon>Pterygota</taxon>
        <taxon>Neoptera</taxon>
        <taxon>Endopterygota</taxon>
        <taxon>Lepidoptera</taxon>
        <taxon>Glossata</taxon>
        <taxon>Ditrysia</taxon>
        <taxon>Papilionoidea</taxon>
        <taxon>Nymphalidae</taxon>
        <taxon>Satyrinae</taxon>
        <taxon>Satyrini</taxon>
        <taxon>Mycalesina</taxon>
        <taxon>Bicyclus</taxon>
    </lineage>
</organism>
<dbReference type="Proteomes" id="UP001652582">
    <property type="component" value="Chromosome 2"/>
</dbReference>
<name>A0A6J1N3I3_BICAN</name>
<proteinExistence type="predicted"/>
<dbReference type="AlphaFoldDB" id="A0A6J1N3I3"/>
<keyword evidence="2" id="KW-1185">Reference proteome</keyword>
<protein>
    <submittedName>
        <fullName evidence="3">Uncharacterized protein LOC112045498</fullName>
    </submittedName>
</protein>
<evidence type="ECO:0000313" key="2">
    <source>
        <dbReference type="Proteomes" id="UP001652582"/>
    </source>
</evidence>
<reference evidence="2" key="1">
    <citation type="submission" date="2025-05" db="UniProtKB">
        <authorList>
            <consortium name="RefSeq"/>
        </authorList>
    </citation>
    <scope>NUCLEOTIDE SEQUENCE [LARGE SCALE GENOMIC DNA]</scope>
</reference>
<evidence type="ECO:0000313" key="3">
    <source>
        <dbReference type="RefSeq" id="XP_023937451.2"/>
    </source>
</evidence>
<feature type="compositionally biased region" description="Polar residues" evidence="1">
    <location>
        <begin position="839"/>
        <end position="869"/>
    </location>
</feature>
<dbReference type="GeneID" id="112045498"/>
<reference evidence="3" key="2">
    <citation type="submission" date="2025-08" db="UniProtKB">
        <authorList>
            <consortium name="RefSeq"/>
        </authorList>
    </citation>
    <scope>IDENTIFICATION</scope>
</reference>
<accession>A0A6J1N3I3</accession>
<dbReference type="OrthoDB" id="6916521at2759"/>
<dbReference type="KEGG" id="bany:112045498"/>
<dbReference type="RefSeq" id="XP_023937451.2">
    <property type="nucleotide sequence ID" value="XM_024081683.2"/>
</dbReference>
<feature type="compositionally biased region" description="Polar residues" evidence="1">
    <location>
        <begin position="883"/>
        <end position="907"/>
    </location>
</feature>
<sequence>MEICSTSPAYTDEEFADMLQCYIDSGKKIELTQMYYINRYPDRREPKLKTLEEVVQKYLKNDDSNDTASSQMETKNCSIINYFKNNTHATSKKAASIFNVNSSYIDKLVEERKAELREKQNVRITQKEKRFNYDEKIDKHDSSDSDAPLMDIVEDVGDFDIIAETPVITISETSNRDTSDDLEYYETKKRKKKRKKTKYSKGSQKKLRISENNEENMENILETFQNQIPIIYTTRLEEMAISYKNLQYVHNARVLQDILLQSKPKYKGHVSNIQLTKVRFKLLEEVLNKLKKSETFNIQKKQTTQNVGNDNNVSKVIVSSLINPKERTINSGQSADIGWSKNCNVIIEMNNLFSNIRDIYVINSKGNLIEYCCTKTSDRKKQFDRSKFRWTLDLCCWFQRQHKIESIWPRDEYPFSRFLTTTHTCRPGRCICCCKPQATTQTTETIFCKPTCTLQSSDNFLKEYFNISNENNTSLISRALRYEKQEDNKNINTVYHSKQYFKSPINTQQQFLLIEPVNNVEKNKVSHEFCELDQNKELSYYRVEICCKNTYLSIYGNNLRRAFCCSWNRNYCLYGEYKQSSITAGTFRFLKKALAPHNTCYQCKAGSINKNTHLTTNVPKIEHSRPSVKSTLLKIGKSTQKSTVNINARCLEEPGFLMEIKNVDINVATVVVNRIREMSLTVKEDRKLLATLKSSLDITSGEDFGIITQLLQNIQKYLPCIPAMVPGTAIHLIVEIDNVSQRLHNLGLNVACNTKQTKNYVSSIDTSDISNCNKQTSTGSLKTNEGRGKIPNKANDVSNRTENNSPSFETSNVSNADKQTSTGSLKTKGGRGKIRNKANDVSNRTENNSPSFETSNVSNADKQTSTGSLKTKGGRGKIRNKANDVSNRTENDSPSFETSDVSNADKQTSTSSLKTKKGRGRIRNKVNHVSNRTDNDVPSFETSDVSYADKQTSTDSLTAIGSGPTRSNENDIVIPNKMEAYNNFAKNIKCSKKCYMDSFKSHLKHAKGDDDDMSLPKVASVFSLQDLTKNNELVSPVGLTVQDPLSIKPAQFLTTPQESRSDLAKSSTDSCIILIPVHNQLNPNTFSGVSHHLSYFQTLTPINKSIIPSKLPDIINDIPKNINGTEYTVVKDERDNEVVLLDSD</sequence>
<feature type="compositionally biased region" description="Polar residues" evidence="1">
    <location>
        <begin position="766"/>
        <end position="783"/>
    </location>
</feature>
<gene>
    <name evidence="3" type="primary">LOC112045498</name>
</gene>
<evidence type="ECO:0000256" key="1">
    <source>
        <dbReference type="SAM" id="MobiDB-lite"/>
    </source>
</evidence>
<feature type="compositionally biased region" description="Polar residues" evidence="1">
    <location>
        <begin position="795"/>
        <end position="825"/>
    </location>
</feature>